<evidence type="ECO:0000313" key="3">
    <source>
        <dbReference type="Proteomes" id="UP000475249"/>
    </source>
</evidence>
<evidence type="ECO:0000313" key="2">
    <source>
        <dbReference type="EMBL" id="NAS10951.1"/>
    </source>
</evidence>
<dbReference type="EMBL" id="WXYO01000001">
    <property type="protein sequence ID" value="NAS10951.1"/>
    <property type="molecule type" value="Genomic_DNA"/>
</dbReference>
<accession>A0A6L9E8L5</accession>
<dbReference type="SUPFAM" id="SSF54427">
    <property type="entry name" value="NTF2-like"/>
    <property type="match status" value="1"/>
</dbReference>
<evidence type="ECO:0000259" key="1">
    <source>
        <dbReference type="Pfam" id="PF20409"/>
    </source>
</evidence>
<dbReference type="AlphaFoldDB" id="A0A6L9E8L5"/>
<name>A0A6L9E8L5_9FLAO</name>
<dbReference type="InterPro" id="IPR046860">
    <property type="entry name" value="SnoaL_5"/>
</dbReference>
<feature type="domain" description="SnoaL-like" evidence="1">
    <location>
        <begin position="1"/>
        <end position="117"/>
    </location>
</feature>
<keyword evidence="3" id="KW-1185">Reference proteome</keyword>
<dbReference type="Proteomes" id="UP000475249">
    <property type="component" value="Unassembled WGS sequence"/>
</dbReference>
<comment type="caution">
    <text evidence="2">The sequence shown here is derived from an EMBL/GenBank/DDBJ whole genome shotgun (WGS) entry which is preliminary data.</text>
</comment>
<dbReference type="InterPro" id="IPR032710">
    <property type="entry name" value="NTF2-like_dom_sf"/>
</dbReference>
<dbReference type="RefSeq" id="WP_161433817.1">
    <property type="nucleotide sequence ID" value="NZ_WXYO01000001.1"/>
</dbReference>
<sequence length="124" mass="14063">MSTQEVADKLVGYCRMGQFTDAINTLYDENIVSIEPDGAPMKEVRGLEEVRQKTEHFNSMVEEVHGMTVSDPLVADKFISIAMEMDVTFKGAPRTKMSEICLYKVDNGKIVWEEFFFTPMNPEG</sequence>
<gene>
    <name evidence="2" type="ORF">GTQ38_02985</name>
</gene>
<protein>
    <submittedName>
        <fullName evidence="2">Nuclear transport factor 2 family protein</fullName>
    </submittedName>
</protein>
<dbReference type="Gene3D" id="3.10.450.50">
    <property type="match status" value="1"/>
</dbReference>
<reference evidence="2 3" key="1">
    <citation type="submission" date="2020-01" db="EMBL/GenBank/DDBJ databases">
        <title>Bacteria diversity of Porities sp.</title>
        <authorList>
            <person name="Wang G."/>
        </authorList>
    </citation>
    <scope>NUCLEOTIDE SEQUENCE [LARGE SCALE GENOMIC DNA]</scope>
    <source>
        <strain evidence="2 3">R33</strain>
    </source>
</reference>
<dbReference type="Pfam" id="PF20409">
    <property type="entry name" value="SnoaL_5"/>
    <property type="match status" value="1"/>
</dbReference>
<organism evidence="2 3">
    <name type="scientific">Poritiphilus flavus</name>
    <dbReference type="NCBI Taxonomy" id="2697053"/>
    <lineage>
        <taxon>Bacteria</taxon>
        <taxon>Pseudomonadati</taxon>
        <taxon>Bacteroidota</taxon>
        <taxon>Flavobacteriia</taxon>
        <taxon>Flavobacteriales</taxon>
        <taxon>Flavobacteriaceae</taxon>
        <taxon>Poritiphilus</taxon>
    </lineage>
</organism>
<proteinExistence type="predicted"/>